<organism evidence="4 5">
    <name type="scientific">Uncinula necator</name>
    <name type="common">Grape powdery mildew</name>
    <dbReference type="NCBI Taxonomy" id="52586"/>
    <lineage>
        <taxon>Eukaryota</taxon>
        <taxon>Fungi</taxon>
        <taxon>Dikarya</taxon>
        <taxon>Ascomycota</taxon>
        <taxon>Pezizomycotina</taxon>
        <taxon>Leotiomycetes</taxon>
        <taxon>Erysiphales</taxon>
        <taxon>Erysiphaceae</taxon>
        <taxon>Erysiphe</taxon>
    </lineage>
</organism>
<dbReference type="HOGENOM" id="CLU_1099179_0_0_1"/>
<dbReference type="EMBL" id="JNVN01000785">
    <property type="protein sequence ID" value="KHJ34621.1"/>
    <property type="molecule type" value="Genomic_DNA"/>
</dbReference>
<dbReference type="AlphaFoldDB" id="A0A0B1PCD1"/>
<keyword evidence="5" id="KW-1185">Reference proteome</keyword>
<dbReference type="GO" id="GO:0016787">
    <property type="term" value="F:hydrolase activity"/>
    <property type="evidence" value="ECO:0007669"/>
    <property type="project" value="UniProtKB-KW"/>
</dbReference>
<dbReference type="Proteomes" id="UP000030854">
    <property type="component" value="Unassembled WGS sequence"/>
</dbReference>
<gene>
    <name evidence="4" type="ORF">EV44_g0506</name>
</gene>
<keyword evidence="1" id="KW-0540">Nuclease</keyword>
<dbReference type="SUPFAM" id="SSF53933">
    <property type="entry name" value="Microbial ribonucleases"/>
    <property type="match status" value="1"/>
</dbReference>
<evidence type="ECO:0008006" key="6">
    <source>
        <dbReference type="Google" id="ProtNLM"/>
    </source>
</evidence>
<protein>
    <recommendedName>
        <fullName evidence="6">Secreted effector protein</fullName>
    </recommendedName>
</protein>
<evidence type="ECO:0000256" key="3">
    <source>
        <dbReference type="SAM" id="SignalP"/>
    </source>
</evidence>
<evidence type="ECO:0000313" key="5">
    <source>
        <dbReference type="Proteomes" id="UP000030854"/>
    </source>
</evidence>
<accession>A0A0B1PCD1</accession>
<dbReference type="SMR" id="A0A0B1PCD1"/>
<dbReference type="InterPro" id="IPR016191">
    <property type="entry name" value="Ribonuclease/ribotoxin"/>
</dbReference>
<dbReference type="GO" id="GO:0004540">
    <property type="term" value="F:RNA nuclease activity"/>
    <property type="evidence" value="ECO:0007669"/>
    <property type="project" value="InterPro"/>
</dbReference>
<evidence type="ECO:0000256" key="1">
    <source>
        <dbReference type="ARBA" id="ARBA00022722"/>
    </source>
</evidence>
<comment type="caution">
    <text evidence="4">The sequence shown here is derived from an EMBL/GenBank/DDBJ whole genome shotgun (WGS) entry which is preliminary data.</text>
</comment>
<dbReference type="Gene3D" id="3.10.450.30">
    <property type="entry name" value="Microbial ribonucleases"/>
    <property type="match status" value="1"/>
</dbReference>
<proteinExistence type="predicted"/>
<keyword evidence="2" id="KW-0378">Hydrolase</keyword>
<feature type="chain" id="PRO_5002080612" description="Secreted effector protein" evidence="3">
    <location>
        <begin position="24"/>
        <end position="253"/>
    </location>
</feature>
<evidence type="ECO:0000256" key="2">
    <source>
        <dbReference type="ARBA" id="ARBA00022801"/>
    </source>
</evidence>
<dbReference type="GO" id="GO:0003723">
    <property type="term" value="F:RNA binding"/>
    <property type="evidence" value="ECO:0007669"/>
    <property type="project" value="InterPro"/>
</dbReference>
<feature type="signal peptide" evidence="3">
    <location>
        <begin position="1"/>
        <end position="23"/>
    </location>
</feature>
<name>A0A0B1PCD1_UNCNE</name>
<reference evidence="4 5" key="1">
    <citation type="journal article" date="2014" name="BMC Genomics">
        <title>Adaptive genomic structural variation in the grape powdery mildew pathogen, Erysiphe necator.</title>
        <authorList>
            <person name="Jones L."/>
            <person name="Riaz S."/>
            <person name="Morales-Cruz A."/>
            <person name="Amrine K.C."/>
            <person name="McGuire B."/>
            <person name="Gubler W.D."/>
            <person name="Walker M.A."/>
            <person name="Cantu D."/>
        </authorList>
    </citation>
    <scope>NUCLEOTIDE SEQUENCE [LARGE SCALE GENOMIC DNA]</scope>
    <source>
        <strain evidence="5">c</strain>
    </source>
</reference>
<keyword evidence="3" id="KW-0732">Signal</keyword>
<sequence>MHFSLSTANALLLVYFFVSISEAVSTCGRTPEPTPDFDCDGQLITGNRLNGVVCAAKRTAKYNSILFIKKKQELYNGPPFMNSYFLLPISLQTKSYQKASSAPYRAVLTKNYGVFSVIMQERNKVKECRMKAEVTEKHRQLDFNCSGQQFHFFELIKAADLACKKILRATNEQFPARYDGNLYEEHGKQRYIFPIYVRGFYDGTQPAGSFRVVINSKCQLVGVLRYDSNSNSQKCLESPSLMFPSLTMGILSR</sequence>
<evidence type="ECO:0000313" key="4">
    <source>
        <dbReference type="EMBL" id="KHJ34621.1"/>
    </source>
</evidence>